<protein>
    <recommendedName>
        <fullName evidence="2">Mannosylglycerate hydrolase MGH1-like glycoside hydrolase domain-containing protein</fullName>
    </recommendedName>
</protein>
<dbReference type="Pfam" id="PF22422">
    <property type="entry name" value="MGH1-like_GH"/>
    <property type="match status" value="1"/>
</dbReference>
<dbReference type="SUPFAM" id="SSF48208">
    <property type="entry name" value="Six-hairpin glycosidases"/>
    <property type="match status" value="1"/>
</dbReference>
<organism evidence="3 4">
    <name type="scientific">Microbacter margulisiae</name>
    <dbReference type="NCBI Taxonomy" id="1350067"/>
    <lineage>
        <taxon>Bacteria</taxon>
        <taxon>Pseudomonadati</taxon>
        <taxon>Bacteroidota</taxon>
        <taxon>Bacteroidia</taxon>
        <taxon>Bacteroidales</taxon>
        <taxon>Porphyromonadaceae</taxon>
        <taxon>Microbacter</taxon>
    </lineage>
</organism>
<dbReference type="InterPro" id="IPR008928">
    <property type="entry name" value="6-hairpin_glycosidase_sf"/>
</dbReference>
<reference evidence="3 4" key="1">
    <citation type="submission" date="2020-08" db="EMBL/GenBank/DDBJ databases">
        <title>Genomic Encyclopedia of Type Strains, Phase IV (KMG-IV): sequencing the most valuable type-strain genomes for metagenomic binning, comparative biology and taxonomic classification.</title>
        <authorList>
            <person name="Goeker M."/>
        </authorList>
    </citation>
    <scope>NUCLEOTIDE SEQUENCE [LARGE SCALE GENOMIC DNA]</scope>
    <source>
        <strain evidence="3 4">DSM 27471</strain>
    </source>
</reference>
<accession>A0A7W5DTK3</accession>
<comment type="caution">
    <text evidence="3">The sequence shown here is derived from an EMBL/GenBank/DDBJ whole genome shotgun (WGS) entry which is preliminary data.</text>
</comment>
<dbReference type="InterPro" id="IPR054491">
    <property type="entry name" value="MGH1-like_GH"/>
</dbReference>
<evidence type="ECO:0000313" key="3">
    <source>
        <dbReference type="EMBL" id="MBB3188656.1"/>
    </source>
</evidence>
<gene>
    <name evidence="3" type="ORF">FHX64_002854</name>
</gene>
<feature type="domain" description="Mannosylglycerate hydrolase MGH1-like glycoside hydrolase" evidence="2">
    <location>
        <begin position="104"/>
        <end position="375"/>
    </location>
</feature>
<evidence type="ECO:0000259" key="2">
    <source>
        <dbReference type="Pfam" id="PF22422"/>
    </source>
</evidence>
<dbReference type="RefSeq" id="WP_183414392.1">
    <property type="nucleotide sequence ID" value="NZ_JACHYB010000002.1"/>
</dbReference>
<evidence type="ECO:0000256" key="1">
    <source>
        <dbReference type="SAM" id="SignalP"/>
    </source>
</evidence>
<feature type="signal peptide" evidence="1">
    <location>
        <begin position="1"/>
        <end position="18"/>
    </location>
</feature>
<evidence type="ECO:0000313" key="4">
    <source>
        <dbReference type="Proteomes" id="UP000544222"/>
    </source>
</evidence>
<dbReference type="EMBL" id="JACHYB010000002">
    <property type="protein sequence ID" value="MBB3188656.1"/>
    <property type="molecule type" value="Genomic_DNA"/>
</dbReference>
<dbReference type="GO" id="GO:0005975">
    <property type="term" value="P:carbohydrate metabolic process"/>
    <property type="evidence" value="ECO:0007669"/>
    <property type="project" value="InterPro"/>
</dbReference>
<dbReference type="InterPro" id="IPR012341">
    <property type="entry name" value="6hp_glycosidase-like_sf"/>
</dbReference>
<name>A0A7W5DTK3_9PORP</name>
<keyword evidence="1" id="KW-0732">Signal</keyword>
<sequence length="472" mass="53699">MRRIVSVFLLLTTLHSFAQDFSCDNPLVKAAYKLAIETVDINIRRGILAAGADYGGEWTRDIAINSWNGVSLLRPEVAEQSLWHVTIKKDTIGHQYWDKIIWVIAAYNHYLITGDKSFLAQAYICSANTMKSLEQKTFDPHYGLFMGPSVFNDGIAAYPKPIFDTLNFSSGVLDYKNSMYMKCLSTNCVYYEAYIDLSKMSIVLHKDKGITINYQQKADRIKRSILKYLYNKDSDSFYYLIDQNGNAHKYQEALGISFAVIFGVINGNAANQLIHHAVVSKYGITSIYPDFPRYSSEHPGRHNNLIWPMVNGFFAQASLAVGDGTSFTKELFGLTHLALDKDKGDYDFREIYNPSNGQPDGGWQPNGSLHPHYHWESCKLQTWSATAYISMILKGLFGLRFEEHSLAFAPYLPSEIHFVEMKNLKYRRSVLNILIKGQGNSIRQFTVDGKRQRNYSISSIIRGTHDIVIEME</sequence>
<dbReference type="Gene3D" id="2.60.420.10">
    <property type="entry name" value="Maltose phosphorylase, domain 3"/>
    <property type="match status" value="1"/>
</dbReference>
<feature type="chain" id="PRO_5030915080" description="Mannosylglycerate hydrolase MGH1-like glycoside hydrolase domain-containing protein" evidence="1">
    <location>
        <begin position="19"/>
        <end position="472"/>
    </location>
</feature>
<dbReference type="Proteomes" id="UP000544222">
    <property type="component" value="Unassembled WGS sequence"/>
</dbReference>
<proteinExistence type="predicted"/>
<keyword evidence="4" id="KW-1185">Reference proteome</keyword>
<dbReference type="AlphaFoldDB" id="A0A7W5DTK3"/>
<dbReference type="Gene3D" id="1.50.10.10">
    <property type="match status" value="1"/>
</dbReference>